<dbReference type="GO" id="GO:0006508">
    <property type="term" value="P:proteolysis"/>
    <property type="evidence" value="ECO:0007669"/>
    <property type="project" value="UniProtKB-KW"/>
</dbReference>
<keyword evidence="4 9" id="KW-0645">Protease</keyword>
<dbReference type="GO" id="GO:0005615">
    <property type="term" value="C:extracellular space"/>
    <property type="evidence" value="ECO:0007669"/>
    <property type="project" value="TreeGrafter"/>
</dbReference>
<dbReference type="GO" id="GO:0004252">
    <property type="term" value="F:serine-type endopeptidase activity"/>
    <property type="evidence" value="ECO:0007669"/>
    <property type="project" value="UniProtKB-UniRule"/>
</dbReference>
<dbReference type="Gene3D" id="3.50.30.30">
    <property type="match status" value="1"/>
</dbReference>
<feature type="domain" description="PA" evidence="13">
    <location>
        <begin position="381"/>
        <end position="455"/>
    </location>
</feature>
<dbReference type="InterPro" id="IPR022398">
    <property type="entry name" value="Peptidase_S8_His-AS"/>
</dbReference>
<dbReference type="AlphaFoldDB" id="A0A409W595"/>
<evidence type="ECO:0000256" key="1">
    <source>
        <dbReference type="ARBA" id="ARBA00011073"/>
    </source>
</evidence>
<comment type="similarity">
    <text evidence="1 9 10">Belongs to the peptidase S8 family.</text>
</comment>
<protein>
    <recommendedName>
        <fullName evidence="17">Peptidase S8/S53 domain-containing protein</fullName>
    </recommendedName>
</protein>
<dbReference type="InterPro" id="IPR023827">
    <property type="entry name" value="Peptidase_S8_Asp-AS"/>
</dbReference>
<dbReference type="Pfam" id="PF02225">
    <property type="entry name" value="PA"/>
    <property type="match status" value="1"/>
</dbReference>
<dbReference type="CDD" id="cd02124">
    <property type="entry name" value="PA_PoS1_like"/>
    <property type="match status" value="1"/>
</dbReference>
<evidence type="ECO:0000256" key="5">
    <source>
        <dbReference type="ARBA" id="ARBA00022729"/>
    </source>
</evidence>
<accession>A0A409W595</accession>
<dbReference type="InterPro" id="IPR034187">
    <property type="entry name" value="Peptidases_S8_5"/>
</dbReference>
<keyword evidence="16" id="KW-1185">Reference proteome</keyword>
<evidence type="ECO:0000313" key="15">
    <source>
        <dbReference type="EMBL" id="PPQ73671.1"/>
    </source>
</evidence>
<proteinExistence type="inferred from homology"/>
<evidence type="ECO:0000256" key="3">
    <source>
        <dbReference type="ARBA" id="ARBA00022525"/>
    </source>
</evidence>
<name>A0A409W595_9AGAR</name>
<keyword evidence="7 9" id="KW-0720">Serine protease</keyword>
<dbReference type="InParanoid" id="A0A409W595"/>
<gene>
    <name evidence="15" type="ORF">CVT24_007332</name>
</gene>
<dbReference type="PRINTS" id="PR00723">
    <property type="entry name" value="SUBTILISIN"/>
</dbReference>
<keyword evidence="3" id="KW-0964">Secreted</keyword>
<feature type="domain" description="Peptidase S8/S53" evidence="12">
    <location>
        <begin position="161"/>
        <end position="584"/>
    </location>
</feature>
<dbReference type="InterPro" id="IPR036852">
    <property type="entry name" value="Peptidase_S8/S53_dom_sf"/>
</dbReference>
<dbReference type="InterPro" id="IPR015500">
    <property type="entry name" value="Peptidase_S8_subtilisin-rel"/>
</dbReference>
<sequence>MKAAHFWALLPTFLCYSAHALAALPLHPDSTNLRVVPNRFIVEVEDLTNVPNSTPGAAKRSLEAVYSAIQARGLPLDITREFDAPGLFIGAAVVLNSVEDAATVAAIPGVKAIRPVTLVPRLRPVQSHTIAGTDDPQLPQDSQSTHKMTGVDKLHAQGVFGKGIKIGIIDTGIDYTHPALGGQLGPGHKVIGGYDFVGDAYTGKNTPVPDDDPQDCVGHGTHVAGIIGANPGNAYGISGVAYEASLAGYRIFGCDGDVSDDIIVASLLRGVADGMDILTLSLGGPEGWTEGTSTVVASRIAASGKIVTIAAGNDGASGSWYASGPGTAVDAISVASVENTVIPVQNATVHGVQHDPITYFSSDPLPVEGELPIYATSTDPTVPDDACNPLPDSTPDLSQVVVIVRRGACTFMTKIQNIAAKGAKVALIYNNVNGILSPAVGDFVASGISAADGEYLVQQFVAGAPIKLSFPQSGGAVITSPTGGLVSSFSSYGPSNDFYFKPSVAAPGGGILSTVPNNGFAVQSGTSMATPFVAGCAALLLEVKGKTKEVALSARTLFETTAKAIGSSKDDKDPLQTLTQQGAGLINAFDAIHAKTIVSPGQLILNDTLSFRSIQTFTVRNTENQPKSYKLRHSPAGTALTVRENSIFPSLGPVPLIPNAASVTLVPSSFTVLPGQSQKVMAVFHPPRDVDSNRYPVYSGFIEVNGPTGADSYHVSYLGLAGRLRDKQVLDNTDTVLGIKVPAIITPAEDAQVGPANYTFVNGDVPHLLWRMVFGTPSLRVDLVDPNIDFKPTFSRRGPSRAIPFFSFPDWRIGGSFSKVKILGPLMQLNYISRNNEEFSEVGNPYNSYAFRPTFANGTTIPNGSYRVLVRALRVTGNPSNEDHYDSWLSPIIGIQVPAA</sequence>
<evidence type="ECO:0000256" key="2">
    <source>
        <dbReference type="ARBA" id="ARBA00022512"/>
    </source>
</evidence>
<organism evidence="15 16">
    <name type="scientific">Panaeolus cyanescens</name>
    <dbReference type="NCBI Taxonomy" id="181874"/>
    <lineage>
        <taxon>Eukaryota</taxon>
        <taxon>Fungi</taxon>
        <taxon>Dikarya</taxon>
        <taxon>Basidiomycota</taxon>
        <taxon>Agaricomycotina</taxon>
        <taxon>Agaricomycetes</taxon>
        <taxon>Agaricomycetidae</taxon>
        <taxon>Agaricales</taxon>
        <taxon>Agaricineae</taxon>
        <taxon>Galeropsidaceae</taxon>
        <taxon>Panaeolus</taxon>
    </lineage>
</organism>
<reference evidence="15 16" key="1">
    <citation type="journal article" date="2018" name="Evol. Lett.">
        <title>Horizontal gene cluster transfer increased hallucinogenic mushroom diversity.</title>
        <authorList>
            <person name="Reynolds H.T."/>
            <person name="Vijayakumar V."/>
            <person name="Gluck-Thaler E."/>
            <person name="Korotkin H.B."/>
            <person name="Matheny P.B."/>
            <person name="Slot J.C."/>
        </authorList>
    </citation>
    <scope>NUCLEOTIDE SEQUENCE [LARGE SCALE GENOMIC DNA]</scope>
    <source>
        <strain evidence="15 16">2629</strain>
    </source>
</reference>
<dbReference type="InterPro" id="IPR000209">
    <property type="entry name" value="Peptidase_S8/S53_dom"/>
</dbReference>
<feature type="active site" description="Charge relay system" evidence="8 9">
    <location>
        <position position="219"/>
    </location>
</feature>
<dbReference type="GO" id="GO:0016020">
    <property type="term" value="C:membrane"/>
    <property type="evidence" value="ECO:0007669"/>
    <property type="project" value="InterPro"/>
</dbReference>
<evidence type="ECO:0008006" key="17">
    <source>
        <dbReference type="Google" id="ProtNLM"/>
    </source>
</evidence>
<dbReference type="Gene3D" id="3.40.50.200">
    <property type="entry name" value="Peptidase S8/S53 domain"/>
    <property type="match status" value="2"/>
</dbReference>
<dbReference type="PANTHER" id="PTHR43806">
    <property type="entry name" value="PEPTIDASE S8"/>
    <property type="match status" value="1"/>
</dbReference>
<dbReference type="Pfam" id="PF06280">
    <property type="entry name" value="fn3_5"/>
    <property type="match status" value="1"/>
</dbReference>
<keyword evidence="5 11" id="KW-0732">Signal</keyword>
<evidence type="ECO:0000256" key="7">
    <source>
        <dbReference type="ARBA" id="ARBA00022825"/>
    </source>
</evidence>
<evidence type="ECO:0000256" key="11">
    <source>
        <dbReference type="SAM" id="SignalP"/>
    </source>
</evidence>
<keyword evidence="6 9" id="KW-0378">Hydrolase</keyword>
<evidence type="ECO:0000256" key="6">
    <source>
        <dbReference type="ARBA" id="ARBA00022801"/>
    </source>
</evidence>
<feature type="signal peptide" evidence="11">
    <location>
        <begin position="1"/>
        <end position="22"/>
    </location>
</feature>
<dbReference type="PANTHER" id="PTHR43806:SF66">
    <property type="entry name" value="SERIN ENDOPEPTIDASE"/>
    <property type="match status" value="1"/>
</dbReference>
<dbReference type="EMBL" id="NHTK01005803">
    <property type="protein sequence ID" value="PPQ73671.1"/>
    <property type="molecule type" value="Genomic_DNA"/>
</dbReference>
<evidence type="ECO:0000256" key="8">
    <source>
        <dbReference type="PIRSR" id="PIRSR615500-1"/>
    </source>
</evidence>
<dbReference type="SUPFAM" id="SSF52025">
    <property type="entry name" value="PA domain"/>
    <property type="match status" value="1"/>
</dbReference>
<evidence type="ECO:0000313" key="16">
    <source>
        <dbReference type="Proteomes" id="UP000284842"/>
    </source>
</evidence>
<evidence type="ECO:0000259" key="13">
    <source>
        <dbReference type="Pfam" id="PF02225"/>
    </source>
</evidence>
<evidence type="ECO:0000256" key="9">
    <source>
        <dbReference type="PROSITE-ProRule" id="PRU01240"/>
    </source>
</evidence>
<feature type="chain" id="PRO_5019546744" description="Peptidase S8/S53 domain-containing protein" evidence="11">
    <location>
        <begin position="23"/>
        <end position="900"/>
    </location>
</feature>
<dbReference type="InterPro" id="IPR003137">
    <property type="entry name" value="PA_domain"/>
</dbReference>
<dbReference type="Pfam" id="PF00082">
    <property type="entry name" value="Peptidase_S8"/>
    <property type="match status" value="1"/>
</dbReference>
<dbReference type="PROSITE" id="PS00137">
    <property type="entry name" value="SUBTILASE_HIS"/>
    <property type="match status" value="1"/>
</dbReference>
<feature type="active site" description="Charge relay system" evidence="8 9">
    <location>
        <position position="170"/>
    </location>
</feature>
<dbReference type="InterPro" id="IPR010435">
    <property type="entry name" value="C5a/SBT2-like_Fn3"/>
</dbReference>
<comment type="caution">
    <text evidence="15">The sequence shown here is derived from an EMBL/GenBank/DDBJ whole genome shotgun (WGS) entry which is preliminary data.</text>
</comment>
<dbReference type="SUPFAM" id="SSF52743">
    <property type="entry name" value="Subtilisin-like"/>
    <property type="match status" value="1"/>
</dbReference>
<evidence type="ECO:0000256" key="10">
    <source>
        <dbReference type="RuleBase" id="RU003355"/>
    </source>
</evidence>
<dbReference type="InterPro" id="IPR050131">
    <property type="entry name" value="Peptidase_S8_subtilisin-like"/>
</dbReference>
<evidence type="ECO:0000259" key="14">
    <source>
        <dbReference type="Pfam" id="PF06280"/>
    </source>
</evidence>
<dbReference type="PROSITE" id="PS00138">
    <property type="entry name" value="SUBTILASE_SER"/>
    <property type="match status" value="1"/>
</dbReference>
<dbReference type="PROSITE" id="PS51892">
    <property type="entry name" value="SUBTILASE"/>
    <property type="match status" value="1"/>
</dbReference>
<dbReference type="InterPro" id="IPR023828">
    <property type="entry name" value="Peptidase_S8_Ser-AS"/>
</dbReference>
<feature type="domain" description="C5a peptidase/Subtilisin-like protease SBT2-like Fn3-like" evidence="14">
    <location>
        <begin position="605"/>
        <end position="717"/>
    </location>
</feature>
<dbReference type="PROSITE" id="PS00136">
    <property type="entry name" value="SUBTILASE_ASP"/>
    <property type="match status" value="1"/>
</dbReference>
<feature type="active site" description="Charge relay system" evidence="8 9">
    <location>
        <position position="527"/>
    </location>
</feature>
<dbReference type="STRING" id="181874.A0A409W595"/>
<dbReference type="OrthoDB" id="206201at2759"/>
<keyword evidence="2" id="KW-0134">Cell wall</keyword>
<evidence type="ECO:0000256" key="4">
    <source>
        <dbReference type="ARBA" id="ARBA00022670"/>
    </source>
</evidence>
<evidence type="ECO:0000259" key="12">
    <source>
        <dbReference type="Pfam" id="PF00082"/>
    </source>
</evidence>
<dbReference type="Proteomes" id="UP000284842">
    <property type="component" value="Unassembled WGS sequence"/>
</dbReference>
<dbReference type="InterPro" id="IPR046450">
    <property type="entry name" value="PA_dom_sf"/>
</dbReference>
<dbReference type="CDD" id="cd07489">
    <property type="entry name" value="Peptidases_S8_5"/>
    <property type="match status" value="1"/>
</dbReference>